<feature type="domain" description="Activator of Hsp90 ATPase homologue 1/2-like C-terminal" evidence="2">
    <location>
        <begin position="14"/>
        <end position="152"/>
    </location>
</feature>
<evidence type="ECO:0000313" key="3">
    <source>
        <dbReference type="EMBL" id="MCC4232636.1"/>
    </source>
</evidence>
<evidence type="ECO:0000256" key="1">
    <source>
        <dbReference type="ARBA" id="ARBA00006817"/>
    </source>
</evidence>
<dbReference type="Gene3D" id="3.30.530.20">
    <property type="match status" value="1"/>
</dbReference>
<dbReference type="Proteomes" id="UP001198830">
    <property type="component" value="Unassembled WGS sequence"/>
</dbReference>
<evidence type="ECO:0000313" key="4">
    <source>
        <dbReference type="Proteomes" id="UP001198830"/>
    </source>
</evidence>
<dbReference type="InterPro" id="IPR013538">
    <property type="entry name" value="ASHA1/2-like_C"/>
</dbReference>
<sequence>MSREIHSASRIIIATPRAIFRAHIDPEVLVKWRPPHGMEARLHEFSARPGGGYRMELTCADGGGKGKSTANSDIVRVRFAELIPDDRIVEEAAFESDDPANAGTMTLTTILAPVTGGTKVTVTAENVPASISEEDHRSGMESSLRNLALLLE</sequence>
<comment type="caution">
    <text evidence="3">The sequence shown here is derived from an EMBL/GenBank/DDBJ whole genome shotgun (WGS) entry which is preliminary data.</text>
</comment>
<evidence type="ECO:0000259" key="2">
    <source>
        <dbReference type="Pfam" id="PF08327"/>
    </source>
</evidence>
<protein>
    <submittedName>
        <fullName evidence="3">SRPBCC domain-containing protein</fullName>
    </submittedName>
</protein>
<dbReference type="SUPFAM" id="SSF55961">
    <property type="entry name" value="Bet v1-like"/>
    <property type="match status" value="1"/>
</dbReference>
<proteinExistence type="inferred from homology"/>
<organism evidence="3 4">
    <name type="scientific">Sphingobium soli</name>
    <dbReference type="NCBI Taxonomy" id="1591116"/>
    <lineage>
        <taxon>Bacteria</taxon>
        <taxon>Pseudomonadati</taxon>
        <taxon>Pseudomonadota</taxon>
        <taxon>Alphaproteobacteria</taxon>
        <taxon>Sphingomonadales</taxon>
        <taxon>Sphingomonadaceae</taxon>
        <taxon>Sphingobium</taxon>
    </lineage>
</organism>
<dbReference type="InterPro" id="IPR023393">
    <property type="entry name" value="START-like_dom_sf"/>
</dbReference>
<accession>A0ABS8H287</accession>
<dbReference type="RefSeq" id="WP_021228145.1">
    <property type="nucleotide sequence ID" value="NZ_JAJGNP010000004.1"/>
</dbReference>
<keyword evidence="4" id="KW-1185">Reference proteome</keyword>
<reference evidence="3 4" key="1">
    <citation type="submission" date="2021-10" db="EMBL/GenBank/DDBJ databases">
        <title>The diversity and Nitrogen Metabolism of Culturable Nitrate-Utilizing Bacteria Within the Oxygen Minimum Zone of the Changjiang (Yangtze River)Estuary.</title>
        <authorList>
            <person name="Zhang D."/>
            <person name="Zheng J."/>
            <person name="Liu S."/>
            <person name="He W."/>
        </authorList>
    </citation>
    <scope>NUCLEOTIDE SEQUENCE [LARGE SCALE GENOMIC DNA]</scope>
    <source>
        <strain evidence="3 4">FXH275-2</strain>
    </source>
</reference>
<gene>
    <name evidence="3" type="ORF">LL253_08025</name>
</gene>
<name>A0ABS8H287_9SPHN</name>
<comment type="similarity">
    <text evidence="1">Belongs to the AHA1 family.</text>
</comment>
<dbReference type="EMBL" id="JAJGNP010000004">
    <property type="protein sequence ID" value="MCC4232636.1"/>
    <property type="molecule type" value="Genomic_DNA"/>
</dbReference>
<dbReference type="Pfam" id="PF08327">
    <property type="entry name" value="AHSA1"/>
    <property type="match status" value="1"/>
</dbReference>